<dbReference type="KEGG" id="psl:Psta_4071"/>
<keyword evidence="3" id="KW-1185">Reference proteome</keyword>
<feature type="chain" id="PRO_5003034519" description="Cytochrome c domain-containing protein" evidence="1">
    <location>
        <begin position="35"/>
        <end position="865"/>
    </location>
</feature>
<evidence type="ECO:0008006" key="4">
    <source>
        <dbReference type="Google" id="ProtNLM"/>
    </source>
</evidence>
<dbReference type="EMBL" id="CP001848">
    <property type="protein sequence ID" value="ADB18723.1"/>
    <property type="molecule type" value="Genomic_DNA"/>
</dbReference>
<protein>
    <recommendedName>
        <fullName evidence="4">Cytochrome c domain-containing protein</fullName>
    </recommendedName>
</protein>
<name>D2R2Z0_PIRSD</name>
<keyword evidence="1" id="KW-0732">Signal</keyword>
<dbReference type="STRING" id="530564.Psta_4071"/>
<reference evidence="2 3" key="1">
    <citation type="journal article" date="2009" name="Stand. Genomic Sci.">
        <title>Complete genome sequence of Pirellula staleyi type strain (ATCC 27377).</title>
        <authorList>
            <person name="Clum A."/>
            <person name="Tindall B.J."/>
            <person name="Sikorski J."/>
            <person name="Ivanova N."/>
            <person name="Mavrommatis K."/>
            <person name="Lucas S."/>
            <person name="Glavina del Rio T."/>
            <person name="Nolan M."/>
            <person name="Chen F."/>
            <person name="Tice H."/>
            <person name="Pitluck S."/>
            <person name="Cheng J.F."/>
            <person name="Chertkov O."/>
            <person name="Brettin T."/>
            <person name="Han C."/>
            <person name="Detter J.C."/>
            <person name="Kuske C."/>
            <person name="Bruce D."/>
            <person name="Goodwin L."/>
            <person name="Ovchinikova G."/>
            <person name="Pati A."/>
            <person name="Mikhailova N."/>
            <person name="Chen A."/>
            <person name="Palaniappan K."/>
            <person name="Land M."/>
            <person name="Hauser L."/>
            <person name="Chang Y.J."/>
            <person name="Jeffries C.D."/>
            <person name="Chain P."/>
            <person name="Rohde M."/>
            <person name="Goker M."/>
            <person name="Bristow J."/>
            <person name="Eisen J.A."/>
            <person name="Markowitz V."/>
            <person name="Hugenholtz P."/>
            <person name="Kyrpides N.C."/>
            <person name="Klenk H.P."/>
            <person name="Lapidus A."/>
        </authorList>
    </citation>
    <scope>NUCLEOTIDE SEQUENCE [LARGE SCALE GENOMIC DNA]</scope>
    <source>
        <strain evidence="3">ATCC 27377 / DSM 6068 / ICPB 4128</strain>
    </source>
</reference>
<dbReference type="AlphaFoldDB" id="D2R2Z0"/>
<gene>
    <name evidence="2" type="ordered locus">Psta_4071</name>
</gene>
<sequence precursor="true">MYTCKGNGRSKLFCTLLGMLLSVALLGVTREAGAICGLDGAVRELIRSVDNLEARRALSKRVHRSGTCSACHLARYGGPRNEFGNAVNTLLTTRDREVPQRQLEVGRRLKDIPANPSLPNSPTIGELFQLGRFPASSLSNQEQSLPEVAPKASQIVTAAEVRELVQATEAESRFGILQLSTTFEITPEVAEVLAEFRGDTLILGIKRLSPAVAEALAKSQAANVWLHSVTSVSTEAADALVKLRGHLILTGLTELDSVPLAAKLASRPEALSFPYLKSISPEVAEELAKTSRSLTLAGLSQVSPEVQEELAGTIGTLSLPNLTSLDSLALAKKLAAIVVLLPKLKELSNEHLEQLVGVKGQDSFWGGVYLPLAALTPTTAETLAACPRRIGLTLVGNELPSDEILKTILSSGLGISLQDVKVLSPGQVRIVSAALASTTFRAGVSQRASLSLPSLQKLDSALLAETLAKSNGFNFPGVTSISLEAAAALGNFPDQEIRRADGTVEYRPSGELNFPNLEELSTETAQLLLKKRWLSISFPSVQEVSLETVSLMARQTFRLNLGVTTLPVEFAGAFAGTPTDTNLGGGFIVFPNLTELSREAAQVLVSSLNRGIKDLGYTRLSNSPKLYFGGDFGFPSSGFPTLPPDVAVELARYEGILAIQGLGELPDESASALASFPGPYLILSGPAAEKLSPKAAESLAKIPGVLQIDLKQLDSVPLAERFARQINWTLSNLETVSSDAAPALCQYKQLFYIRNLTVLDSPTLARRFAEGDVVGNSIVLPALSTLSSESAEILASSSKRLHLGLMVLDSPEVARALTRANQGVNLPRLRAATDEVIKILTEAKTVTIPSVSTIYVLPPSTASKN</sequence>
<evidence type="ECO:0000256" key="1">
    <source>
        <dbReference type="SAM" id="SignalP"/>
    </source>
</evidence>
<dbReference type="Proteomes" id="UP000001887">
    <property type="component" value="Chromosome"/>
</dbReference>
<organism evidence="2 3">
    <name type="scientific">Pirellula staleyi (strain ATCC 27377 / DSM 6068 / ICPB 4128)</name>
    <name type="common">Pirella staleyi</name>
    <dbReference type="NCBI Taxonomy" id="530564"/>
    <lineage>
        <taxon>Bacteria</taxon>
        <taxon>Pseudomonadati</taxon>
        <taxon>Planctomycetota</taxon>
        <taxon>Planctomycetia</taxon>
        <taxon>Pirellulales</taxon>
        <taxon>Pirellulaceae</taxon>
        <taxon>Pirellula</taxon>
    </lineage>
</organism>
<evidence type="ECO:0000313" key="3">
    <source>
        <dbReference type="Proteomes" id="UP000001887"/>
    </source>
</evidence>
<dbReference type="HOGENOM" id="CLU_331167_0_0_0"/>
<accession>D2R2Z0</accession>
<feature type="signal peptide" evidence="1">
    <location>
        <begin position="1"/>
        <end position="34"/>
    </location>
</feature>
<evidence type="ECO:0000313" key="2">
    <source>
        <dbReference type="EMBL" id="ADB18723.1"/>
    </source>
</evidence>
<dbReference type="eggNOG" id="ENOG502ZNKT">
    <property type="taxonomic scope" value="Bacteria"/>
</dbReference>
<proteinExistence type="predicted"/>